<keyword evidence="2" id="KW-0378">Hydrolase</keyword>
<evidence type="ECO:0000259" key="1">
    <source>
        <dbReference type="Pfam" id="PF12697"/>
    </source>
</evidence>
<evidence type="ECO:0000313" key="2">
    <source>
        <dbReference type="EMBL" id="KAF2870149.1"/>
    </source>
</evidence>
<reference evidence="2 3" key="1">
    <citation type="submission" date="2020-01" db="EMBL/GenBank/DDBJ databases">
        <authorList>
            <consortium name="DOE Joint Genome Institute"/>
            <person name="Haridas S."/>
            <person name="Albert R."/>
            <person name="Binder M."/>
            <person name="Bloem J."/>
            <person name="Labutti K."/>
            <person name="Salamov A."/>
            <person name="Andreopoulos B."/>
            <person name="Baker S.E."/>
            <person name="Barry K."/>
            <person name="Bills G."/>
            <person name="Bluhm B.H."/>
            <person name="Cannon C."/>
            <person name="Castanera R."/>
            <person name="Culley D.E."/>
            <person name="Daum C."/>
            <person name="Ezra D."/>
            <person name="Gonzalez J.B."/>
            <person name="Henrissat B."/>
            <person name="Kuo A."/>
            <person name="Liang C."/>
            <person name="Lipzen A."/>
            <person name="Lutzoni F."/>
            <person name="Magnuson J."/>
            <person name="Mondo S."/>
            <person name="Nolan M."/>
            <person name="Ohm R."/>
            <person name="Pangilinan J."/>
            <person name="Park H.-J.H."/>
            <person name="Ramirez L."/>
            <person name="Alfaro M."/>
            <person name="Sun H."/>
            <person name="Tritt A."/>
            <person name="Yoshinaga Y."/>
            <person name="Zwiers L.-H.L."/>
            <person name="Turgeon B.G."/>
            <person name="Goodwin S.B."/>
            <person name="Spatafora J.W."/>
            <person name="Crous P.W."/>
            <person name="Grigoriev I.V."/>
        </authorList>
    </citation>
    <scope>NUCLEOTIDE SEQUENCE [LARGE SCALE GENOMIC DNA]</scope>
    <source>
        <strain evidence="2 3">CBS 611.86</strain>
    </source>
</reference>
<accession>A0A7C8I3R8</accession>
<name>A0A7C8I3R8_9PLEO</name>
<sequence length="259" mass="28810">MAKPTFVFVPGAWNSPDYYDGIISSLSQEGYPSEKISLPSVGCNPVTFDFKEDVNRIADVVKRLVDEKKDVVLVMHSYGGQPGSEAVKGLVKKERRENGLQGGVIRLVFIMAFMVPEGFQATQRGSTEGMRDFMKVDFENGIVNVEKEDIKPVWFHDLPDEEAEYWASKAVPQSVGVFWSTSTYAGWRHIPSTYVVCSDDKSFGVPYAEYLINSAKESGPVELVVETIDAGHFPMLSQPSKVVDVLRRAAETVDKDNNI</sequence>
<gene>
    <name evidence="2" type="ORF">BDV95DRAFT_496898</name>
</gene>
<dbReference type="InterPro" id="IPR029058">
    <property type="entry name" value="AB_hydrolase_fold"/>
</dbReference>
<dbReference type="Proteomes" id="UP000481861">
    <property type="component" value="Unassembled WGS sequence"/>
</dbReference>
<organism evidence="2 3">
    <name type="scientific">Massariosphaeria phaeospora</name>
    <dbReference type="NCBI Taxonomy" id="100035"/>
    <lineage>
        <taxon>Eukaryota</taxon>
        <taxon>Fungi</taxon>
        <taxon>Dikarya</taxon>
        <taxon>Ascomycota</taxon>
        <taxon>Pezizomycotina</taxon>
        <taxon>Dothideomycetes</taxon>
        <taxon>Pleosporomycetidae</taxon>
        <taxon>Pleosporales</taxon>
        <taxon>Pleosporales incertae sedis</taxon>
        <taxon>Massariosphaeria</taxon>
    </lineage>
</organism>
<dbReference type="Pfam" id="PF12697">
    <property type="entry name" value="Abhydrolase_6"/>
    <property type="match status" value="1"/>
</dbReference>
<feature type="domain" description="AB hydrolase-1" evidence="1">
    <location>
        <begin position="6"/>
        <end position="244"/>
    </location>
</feature>
<dbReference type="Gene3D" id="3.40.50.1820">
    <property type="entry name" value="alpha/beta hydrolase"/>
    <property type="match status" value="1"/>
</dbReference>
<dbReference type="GO" id="GO:0016787">
    <property type="term" value="F:hydrolase activity"/>
    <property type="evidence" value="ECO:0007669"/>
    <property type="project" value="UniProtKB-KW"/>
</dbReference>
<dbReference type="PANTHER" id="PTHR37017">
    <property type="entry name" value="AB HYDROLASE-1 DOMAIN-CONTAINING PROTEIN-RELATED"/>
    <property type="match status" value="1"/>
</dbReference>
<proteinExistence type="predicted"/>
<dbReference type="InterPro" id="IPR000073">
    <property type="entry name" value="AB_hydrolase_1"/>
</dbReference>
<dbReference type="OrthoDB" id="1263307at2759"/>
<dbReference type="InterPro" id="IPR052897">
    <property type="entry name" value="Sec-Metab_Biosynth_Hydrolase"/>
</dbReference>
<evidence type="ECO:0000313" key="3">
    <source>
        <dbReference type="Proteomes" id="UP000481861"/>
    </source>
</evidence>
<protein>
    <submittedName>
        <fullName evidence="2">Alpha/beta hydrolase fold-1</fullName>
    </submittedName>
</protein>
<dbReference type="PANTHER" id="PTHR37017:SF11">
    <property type="entry name" value="ESTERASE_LIPASE_THIOESTERASE DOMAIN-CONTAINING PROTEIN"/>
    <property type="match status" value="1"/>
</dbReference>
<dbReference type="SUPFAM" id="SSF53474">
    <property type="entry name" value="alpha/beta-Hydrolases"/>
    <property type="match status" value="1"/>
</dbReference>
<dbReference type="AlphaFoldDB" id="A0A7C8I3R8"/>
<keyword evidence="3" id="KW-1185">Reference proteome</keyword>
<comment type="caution">
    <text evidence="2">The sequence shown here is derived from an EMBL/GenBank/DDBJ whole genome shotgun (WGS) entry which is preliminary data.</text>
</comment>
<dbReference type="EMBL" id="JAADJZ010000014">
    <property type="protein sequence ID" value="KAF2870149.1"/>
    <property type="molecule type" value="Genomic_DNA"/>
</dbReference>